<dbReference type="InterPro" id="IPR001594">
    <property type="entry name" value="Palmitoyltrfase_DHHC"/>
</dbReference>
<keyword evidence="2 7" id="KW-0808">Transferase</keyword>
<protein>
    <recommendedName>
        <fullName evidence="7">Palmitoyltransferase</fullName>
        <ecNumber evidence="7">2.3.1.225</ecNumber>
    </recommendedName>
</protein>
<proteinExistence type="inferred from homology"/>
<feature type="transmembrane region" description="Helical" evidence="7">
    <location>
        <begin position="180"/>
        <end position="205"/>
    </location>
</feature>
<evidence type="ECO:0000256" key="6">
    <source>
        <dbReference type="ARBA" id="ARBA00023315"/>
    </source>
</evidence>
<evidence type="ECO:0000256" key="5">
    <source>
        <dbReference type="ARBA" id="ARBA00023136"/>
    </source>
</evidence>
<evidence type="ECO:0000256" key="1">
    <source>
        <dbReference type="ARBA" id="ARBA00004141"/>
    </source>
</evidence>
<dbReference type="PANTHER" id="PTHR22883:SF203">
    <property type="entry name" value="PALMITOYLTRANSFERASE"/>
    <property type="match status" value="1"/>
</dbReference>
<evidence type="ECO:0000313" key="10">
    <source>
        <dbReference type="Proteomes" id="UP001162131"/>
    </source>
</evidence>
<dbReference type="GO" id="GO:0005783">
    <property type="term" value="C:endoplasmic reticulum"/>
    <property type="evidence" value="ECO:0007669"/>
    <property type="project" value="TreeGrafter"/>
</dbReference>
<comment type="caution">
    <text evidence="9">The sequence shown here is derived from an EMBL/GenBank/DDBJ whole genome shotgun (WGS) entry which is preliminary data.</text>
</comment>
<dbReference type="GO" id="GO:0016020">
    <property type="term" value="C:membrane"/>
    <property type="evidence" value="ECO:0007669"/>
    <property type="project" value="UniProtKB-SubCell"/>
</dbReference>
<keyword evidence="10" id="KW-1185">Reference proteome</keyword>
<comment type="domain">
    <text evidence="7">The DHHC domain is required for palmitoyltransferase activity.</text>
</comment>
<reference evidence="9" key="1">
    <citation type="submission" date="2021-09" db="EMBL/GenBank/DDBJ databases">
        <authorList>
            <consortium name="AG Swart"/>
            <person name="Singh M."/>
            <person name="Singh A."/>
            <person name="Seah K."/>
            <person name="Emmerich C."/>
        </authorList>
    </citation>
    <scope>NUCLEOTIDE SEQUENCE</scope>
    <source>
        <strain evidence="9">ATCC30299</strain>
    </source>
</reference>
<comment type="catalytic activity">
    <reaction evidence="7">
        <text>L-cysteinyl-[protein] + hexadecanoyl-CoA = S-hexadecanoyl-L-cysteinyl-[protein] + CoA</text>
        <dbReference type="Rhea" id="RHEA:36683"/>
        <dbReference type="Rhea" id="RHEA-COMP:10131"/>
        <dbReference type="Rhea" id="RHEA-COMP:11032"/>
        <dbReference type="ChEBI" id="CHEBI:29950"/>
        <dbReference type="ChEBI" id="CHEBI:57287"/>
        <dbReference type="ChEBI" id="CHEBI:57379"/>
        <dbReference type="ChEBI" id="CHEBI:74151"/>
        <dbReference type="EC" id="2.3.1.225"/>
    </reaction>
</comment>
<dbReference type="InterPro" id="IPR039859">
    <property type="entry name" value="PFA4/ZDH16/20/ERF2-like"/>
</dbReference>
<keyword evidence="3 7" id="KW-0812">Transmembrane</keyword>
<evidence type="ECO:0000256" key="7">
    <source>
        <dbReference type="RuleBase" id="RU079119"/>
    </source>
</evidence>
<dbReference type="EC" id="2.3.1.225" evidence="7"/>
<evidence type="ECO:0000256" key="4">
    <source>
        <dbReference type="ARBA" id="ARBA00022989"/>
    </source>
</evidence>
<accession>A0AAU9JKY5</accession>
<feature type="domain" description="Palmitoyltransferase DHHC" evidence="8">
    <location>
        <begin position="89"/>
        <end position="223"/>
    </location>
</feature>
<dbReference type="PROSITE" id="PS50216">
    <property type="entry name" value="DHHC"/>
    <property type="match status" value="1"/>
</dbReference>
<name>A0AAU9JKY5_9CILI</name>
<feature type="transmembrane region" description="Helical" evidence="7">
    <location>
        <begin position="41"/>
        <end position="64"/>
    </location>
</feature>
<dbReference type="PANTHER" id="PTHR22883">
    <property type="entry name" value="ZINC FINGER DHHC DOMAIN CONTAINING PROTEIN"/>
    <property type="match status" value="1"/>
</dbReference>
<gene>
    <name evidence="9" type="ORF">BSTOLATCC_MIC41897</name>
</gene>
<dbReference type="GO" id="GO:0005794">
    <property type="term" value="C:Golgi apparatus"/>
    <property type="evidence" value="ECO:0007669"/>
    <property type="project" value="TreeGrafter"/>
</dbReference>
<keyword evidence="6 7" id="KW-0012">Acyltransferase</keyword>
<dbReference type="AlphaFoldDB" id="A0AAU9JKY5"/>
<keyword evidence="4 7" id="KW-1133">Transmembrane helix</keyword>
<comment type="similarity">
    <text evidence="7">Belongs to the DHHC palmitoyltransferase family.</text>
</comment>
<dbReference type="EMBL" id="CAJZBQ010000041">
    <property type="protein sequence ID" value="CAG9326623.1"/>
    <property type="molecule type" value="Genomic_DNA"/>
</dbReference>
<organism evidence="9 10">
    <name type="scientific">Blepharisma stoltei</name>
    <dbReference type="NCBI Taxonomy" id="1481888"/>
    <lineage>
        <taxon>Eukaryota</taxon>
        <taxon>Sar</taxon>
        <taxon>Alveolata</taxon>
        <taxon>Ciliophora</taxon>
        <taxon>Postciliodesmatophora</taxon>
        <taxon>Heterotrichea</taxon>
        <taxon>Heterotrichida</taxon>
        <taxon>Blepharismidae</taxon>
        <taxon>Blepharisma</taxon>
    </lineage>
</organism>
<feature type="transmembrane region" description="Helical" evidence="7">
    <location>
        <begin position="138"/>
        <end position="160"/>
    </location>
</feature>
<evidence type="ECO:0000259" key="8">
    <source>
        <dbReference type="Pfam" id="PF01529"/>
    </source>
</evidence>
<dbReference type="GO" id="GO:0019706">
    <property type="term" value="F:protein-cysteine S-palmitoyltransferase activity"/>
    <property type="evidence" value="ECO:0007669"/>
    <property type="project" value="UniProtKB-EC"/>
</dbReference>
<dbReference type="GO" id="GO:0006612">
    <property type="term" value="P:protein targeting to membrane"/>
    <property type="evidence" value="ECO:0007669"/>
    <property type="project" value="TreeGrafter"/>
</dbReference>
<comment type="subcellular location">
    <subcellularLocation>
        <location evidence="1">Membrane</location>
        <topology evidence="1">Multi-pass membrane protein</topology>
    </subcellularLocation>
</comment>
<evidence type="ECO:0000256" key="3">
    <source>
        <dbReference type="ARBA" id="ARBA00022692"/>
    </source>
</evidence>
<evidence type="ECO:0000313" key="9">
    <source>
        <dbReference type="EMBL" id="CAG9326623.1"/>
    </source>
</evidence>
<keyword evidence="5 7" id="KW-0472">Membrane</keyword>
<feature type="transmembrane region" description="Helical" evidence="7">
    <location>
        <begin position="16"/>
        <end position="35"/>
    </location>
</feature>
<dbReference type="Pfam" id="PF01529">
    <property type="entry name" value="DHHC"/>
    <property type="match status" value="1"/>
</dbReference>
<dbReference type="Proteomes" id="UP001162131">
    <property type="component" value="Unassembled WGS sequence"/>
</dbReference>
<sequence length="259" mass="29832">MENSRKSGLDCPPHPYQIFTWLYNFASIFVFYFFIVPSQPYLIQILMSSLFGLSQLLLLFYAFLLTKSNPTDPILYKKKKINLDETYITFCSLCYSEVSPDSKHCMKCNRCVHKFDHHCKFVNNCIGKSNYNLFLKTAILMEMVETIFLVCCTYTIYNWSADLNGLKEKINQDYGENADVVLIAICSAFEFLTIAILFANGYLLLFHIWLIKHKMTTYDFISKNKPKSSSMDLTSITDSFGAKVTPTVLIGLPQFTVNK</sequence>
<evidence type="ECO:0000256" key="2">
    <source>
        <dbReference type="ARBA" id="ARBA00022679"/>
    </source>
</evidence>